<evidence type="ECO:0000256" key="3">
    <source>
        <dbReference type="SAM" id="Phobius"/>
    </source>
</evidence>
<dbReference type="AlphaFoldDB" id="A0A8H4R4K4"/>
<dbReference type="SUPFAM" id="SSF57997">
    <property type="entry name" value="Tropomyosin"/>
    <property type="match status" value="1"/>
</dbReference>
<feature type="transmembrane region" description="Helical" evidence="3">
    <location>
        <begin position="211"/>
        <end position="228"/>
    </location>
</feature>
<name>A0A8H4R4K4_9AGAR</name>
<evidence type="ECO:0000256" key="1">
    <source>
        <dbReference type="SAM" id="Coils"/>
    </source>
</evidence>
<keyword evidence="3" id="KW-1133">Transmembrane helix</keyword>
<feature type="region of interest" description="Disordered" evidence="2">
    <location>
        <begin position="1"/>
        <end position="114"/>
    </location>
</feature>
<protein>
    <submittedName>
        <fullName evidence="4">Uncharacterized protein</fullName>
    </submittedName>
</protein>
<dbReference type="PANTHER" id="PTHR42032">
    <property type="entry name" value="YALI0E30679P"/>
    <property type="match status" value="1"/>
</dbReference>
<keyword evidence="3" id="KW-0472">Membrane</keyword>
<keyword evidence="3" id="KW-0812">Transmembrane</keyword>
<dbReference type="PANTHER" id="PTHR42032:SF1">
    <property type="entry name" value="YALI0E30679P"/>
    <property type="match status" value="1"/>
</dbReference>
<reference evidence="4 5" key="1">
    <citation type="submission" date="2019-12" db="EMBL/GenBank/DDBJ databases">
        <authorList>
            <person name="Floudas D."/>
            <person name="Bentzer J."/>
            <person name="Ahren D."/>
            <person name="Johansson T."/>
            <person name="Persson P."/>
            <person name="Tunlid A."/>
        </authorList>
    </citation>
    <scope>NUCLEOTIDE SEQUENCE [LARGE SCALE GENOMIC DNA]</scope>
    <source>
        <strain evidence="4 5">CBS 102.39</strain>
    </source>
</reference>
<keyword evidence="5" id="KW-1185">Reference proteome</keyword>
<gene>
    <name evidence="4" type="ORF">D9613_002297</name>
</gene>
<comment type="caution">
    <text evidence="4">The sequence shown here is derived from an EMBL/GenBank/DDBJ whole genome shotgun (WGS) entry which is preliminary data.</text>
</comment>
<proteinExistence type="predicted"/>
<feature type="transmembrane region" description="Helical" evidence="3">
    <location>
        <begin position="149"/>
        <end position="170"/>
    </location>
</feature>
<sequence>MSSKTDEKPSPSAQKLRTRQHVLERAQSTPSLHTLRSNLPSLQDMKPNHGNKKDDVPVSSHTDYISTESSDEEEILSNMAKEMGTSQERKEQSRPSMQSHGSSHRHSHRDKSSISPTKRAWYEFDLAVVVALVSPIGNWLTGGDHVKNLLLIVLLVFYLHQIIEVPWTLYQKSRPHRRAHHIPPSGALSDPSSIEARYAELAKSELQKFELFFLALTFLSPFAGAYLLRYGTDILLGRDAVSWFSTGLFVLATGMRPWAHLVERFSERAAELHDFVHYPSPTQRNAEEQYRALEKRLAQLEKSLENVKGKVKHVSEDVYDYVDDAVDAVEHAMRKQDRKWEKYETKVKEVEQTVVRLSSSDLGRPTINQQGALGKAIAGDMQSMRTYVLYVLRRILPGWIVASASSRPPYERTLSFDPADSTSNLLLTSSMKKSRPPPGSASPSQCPTPLETIPEEEDVMYKPPPLYFLAAPYAFTSNLIYRAGYVLTAPLRAVIRMVLRNY</sequence>
<feature type="transmembrane region" description="Helical" evidence="3">
    <location>
        <begin position="120"/>
        <end position="137"/>
    </location>
</feature>
<feature type="region of interest" description="Disordered" evidence="2">
    <location>
        <begin position="429"/>
        <end position="451"/>
    </location>
</feature>
<organism evidence="4 5">
    <name type="scientific">Agrocybe pediades</name>
    <dbReference type="NCBI Taxonomy" id="84607"/>
    <lineage>
        <taxon>Eukaryota</taxon>
        <taxon>Fungi</taxon>
        <taxon>Dikarya</taxon>
        <taxon>Basidiomycota</taxon>
        <taxon>Agaricomycotina</taxon>
        <taxon>Agaricomycetes</taxon>
        <taxon>Agaricomycetidae</taxon>
        <taxon>Agaricales</taxon>
        <taxon>Agaricineae</taxon>
        <taxon>Strophariaceae</taxon>
        <taxon>Agrocybe</taxon>
    </lineage>
</organism>
<dbReference type="EMBL" id="JAACJL010000001">
    <property type="protein sequence ID" value="KAF4623147.1"/>
    <property type="molecule type" value="Genomic_DNA"/>
</dbReference>
<feature type="coiled-coil region" evidence="1">
    <location>
        <begin position="283"/>
        <end position="353"/>
    </location>
</feature>
<accession>A0A8H4R4K4</accession>
<dbReference type="Proteomes" id="UP000521872">
    <property type="component" value="Unassembled WGS sequence"/>
</dbReference>
<evidence type="ECO:0000256" key="2">
    <source>
        <dbReference type="SAM" id="MobiDB-lite"/>
    </source>
</evidence>
<feature type="compositionally biased region" description="Polar residues" evidence="2">
    <location>
        <begin position="59"/>
        <end position="68"/>
    </location>
</feature>
<evidence type="ECO:0000313" key="5">
    <source>
        <dbReference type="Proteomes" id="UP000521872"/>
    </source>
</evidence>
<dbReference type="Gene3D" id="1.20.5.340">
    <property type="match status" value="1"/>
</dbReference>
<keyword evidence="1" id="KW-0175">Coiled coil</keyword>
<feature type="compositionally biased region" description="Polar residues" evidence="2">
    <location>
        <begin position="26"/>
        <end position="41"/>
    </location>
</feature>
<evidence type="ECO:0000313" key="4">
    <source>
        <dbReference type="EMBL" id="KAF4623147.1"/>
    </source>
</evidence>